<dbReference type="OMA" id="NIKSCSM"/>
<keyword evidence="2" id="KW-1185">Reference proteome</keyword>
<dbReference type="InterPro" id="IPR007970">
    <property type="entry name" value="DUF733"/>
</dbReference>
<name>A0A0L0BKQ0_LUCCU</name>
<evidence type="ECO:0000313" key="1">
    <source>
        <dbReference type="EMBL" id="KNC20656.1"/>
    </source>
</evidence>
<dbReference type="OrthoDB" id="7935653at2759"/>
<gene>
    <name evidence="1" type="ORF">FF38_04814</name>
</gene>
<sequence>MPNTNTTTNSTSRKPTVSYTLFMYREELKRREARYLRLNKTKIVLTSELISKSVRNFKHCTAEDLKAITREMFFKKKLKKQIVRIQKLQNLGIDNANPNAQSTEL</sequence>
<accession>A0A0L0BKQ0</accession>
<dbReference type="Proteomes" id="UP000037069">
    <property type="component" value="Unassembled WGS sequence"/>
</dbReference>
<dbReference type="Pfam" id="PF05306">
    <property type="entry name" value="DUF733"/>
    <property type="match status" value="1"/>
</dbReference>
<dbReference type="EMBL" id="JRES01001708">
    <property type="protein sequence ID" value="KNC20656.1"/>
    <property type="molecule type" value="Genomic_DNA"/>
</dbReference>
<comment type="caution">
    <text evidence="1">The sequence shown here is derived from an EMBL/GenBank/DDBJ whole genome shotgun (WGS) entry which is preliminary data.</text>
</comment>
<evidence type="ECO:0000313" key="2">
    <source>
        <dbReference type="Proteomes" id="UP000037069"/>
    </source>
</evidence>
<protein>
    <submittedName>
        <fullName evidence="1">Uncharacterized protein</fullName>
    </submittedName>
</protein>
<reference evidence="1 2" key="1">
    <citation type="journal article" date="2015" name="Nat. Commun.">
        <title>Lucilia cuprina genome unlocks parasitic fly biology to underpin future interventions.</title>
        <authorList>
            <person name="Anstead C.A."/>
            <person name="Korhonen P.K."/>
            <person name="Young N.D."/>
            <person name="Hall R.S."/>
            <person name="Jex A.R."/>
            <person name="Murali S.C."/>
            <person name="Hughes D.S."/>
            <person name="Lee S.F."/>
            <person name="Perry T."/>
            <person name="Stroehlein A.J."/>
            <person name="Ansell B.R."/>
            <person name="Breugelmans B."/>
            <person name="Hofmann A."/>
            <person name="Qu J."/>
            <person name="Dugan S."/>
            <person name="Lee S.L."/>
            <person name="Chao H."/>
            <person name="Dinh H."/>
            <person name="Han Y."/>
            <person name="Doddapaneni H.V."/>
            <person name="Worley K.C."/>
            <person name="Muzny D.M."/>
            <person name="Ioannidis P."/>
            <person name="Waterhouse R.M."/>
            <person name="Zdobnov E.M."/>
            <person name="James P.J."/>
            <person name="Bagnall N.H."/>
            <person name="Kotze A.C."/>
            <person name="Gibbs R.A."/>
            <person name="Richards S."/>
            <person name="Batterham P."/>
            <person name="Gasser R.B."/>
        </authorList>
    </citation>
    <scope>NUCLEOTIDE SEQUENCE [LARGE SCALE GENOMIC DNA]</scope>
    <source>
        <strain evidence="1 2">LS</strain>
        <tissue evidence="1">Full body</tissue>
    </source>
</reference>
<proteinExistence type="predicted"/>
<organism evidence="1 2">
    <name type="scientific">Lucilia cuprina</name>
    <name type="common">Green bottle fly</name>
    <name type="synonym">Australian sheep blowfly</name>
    <dbReference type="NCBI Taxonomy" id="7375"/>
    <lineage>
        <taxon>Eukaryota</taxon>
        <taxon>Metazoa</taxon>
        <taxon>Ecdysozoa</taxon>
        <taxon>Arthropoda</taxon>
        <taxon>Hexapoda</taxon>
        <taxon>Insecta</taxon>
        <taxon>Pterygota</taxon>
        <taxon>Neoptera</taxon>
        <taxon>Endopterygota</taxon>
        <taxon>Diptera</taxon>
        <taxon>Brachycera</taxon>
        <taxon>Muscomorpha</taxon>
        <taxon>Oestroidea</taxon>
        <taxon>Calliphoridae</taxon>
        <taxon>Luciliinae</taxon>
        <taxon>Lucilia</taxon>
    </lineage>
</organism>
<dbReference type="AlphaFoldDB" id="A0A0L0BKQ0"/>